<feature type="region of interest" description="Disordered" evidence="1">
    <location>
        <begin position="21"/>
        <end position="116"/>
    </location>
</feature>
<evidence type="ECO:0000313" key="2">
    <source>
        <dbReference type="EMBL" id="EAQ89558.1"/>
    </source>
</evidence>
<proteinExistence type="predicted"/>
<protein>
    <submittedName>
        <fullName evidence="2">Uncharacterized protein</fullName>
    </submittedName>
</protein>
<reference evidence="3" key="1">
    <citation type="journal article" date="2015" name="Genome Announc.">
        <title>Draft genome sequence of the cellulolytic fungus Chaetomium globosum.</title>
        <authorList>
            <person name="Cuomo C.A."/>
            <person name="Untereiner W.A."/>
            <person name="Ma L.-J."/>
            <person name="Grabherr M."/>
            <person name="Birren B.W."/>
        </authorList>
    </citation>
    <scope>NUCLEOTIDE SEQUENCE [LARGE SCALE GENOMIC DNA]</scope>
    <source>
        <strain evidence="3">ATCC 6205 / CBS 148.51 / DSM 1962 / NBRC 6347 / NRRL 1970</strain>
    </source>
</reference>
<dbReference type="RefSeq" id="XP_001222272.1">
    <property type="nucleotide sequence ID" value="XM_001222271.1"/>
</dbReference>
<keyword evidence="3" id="KW-1185">Reference proteome</keyword>
<gene>
    <name evidence="2" type="ORF">CHGG_06177</name>
</gene>
<name>Q2H588_CHAGB</name>
<evidence type="ECO:0000256" key="1">
    <source>
        <dbReference type="SAM" id="MobiDB-lite"/>
    </source>
</evidence>
<feature type="compositionally biased region" description="Low complexity" evidence="1">
    <location>
        <begin position="40"/>
        <end position="52"/>
    </location>
</feature>
<dbReference type="EMBL" id="CH408031">
    <property type="protein sequence ID" value="EAQ89558.1"/>
    <property type="molecule type" value="Genomic_DNA"/>
</dbReference>
<sequence length="116" mass="11933">MTVHPTMASFNNGLCRFGGSFADPDRPRSCESPGVATDGRSVPASQRSSSRSGLAPGVVIDSQARREEVKVRSNPGTGPVIQLSPLGCLGSVPSHPSSRSSGCPATSDIRQEGGKP</sequence>
<dbReference type="HOGENOM" id="CLU_2096598_0_0_1"/>
<accession>Q2H588</accession>
<dbReference type="Proteomes" id="UP000001056">
    <property type="component" value="Unassembled WGS sequence"/>
</dbReference>
<feature type="compositionally biased region" description="Low complexity" evidence="1">
    <location>
        <begin position="91"/>
        <end position="104"/>
    </location>
</feature>
<evidence type="ECO:0000313" key="3">
    <source>
        <dbReference type="Proteomes" id="UP000001056"/>
    </source>
</evidence>
<organism evidence="2 3">
    <name type="scientific">Chaetomium globosum (strain ATCC 6205 / CBS 148.51 / DSM 1962 / NBRC 6347 / NRRL 1970)</name>
    <name type="common">Soil fungus</name>
    <dbReference type="NCBI Taxonomy" id="306901"/>
    <lineage>
        <taxon>Eukaryota</taxon>
        <taxon>Fungi</taxon>
        <taxon>Dikarya</taxon>
        <taxon>Ascomycota</taxon>
        <taxon>Pezizomycotina</taxon>
        <taxon>Sordariomycetes</taxon>
        <taxon>Sordariomycetidae</taxon>
        <taxon>Sordariales</taxon>
        <taxon>Chaetomiaceae</taxon>
        <taxon>Chaetomium</taxon>
    </lineage>
</organism>
<dbReference type="VEuPathDB" id="FungiDB:CHGG_06177"/>
<dbReference type="GeneID" id="4390685"/>
<dbReference type="AlphaFoldDB" id="Q2H588"/>
<dbReference type="InParanoid" id="Q2H588"/>